<proteinExistence type="predicted"/>
<protein>
    <submittedName>
        <fullName evidence="2">Uncharacterized protein</fullName>
    </submittedName>
</protein>
<evidence type="ECO:0000256" key="1">
    <source>
        <dbReference type="SAM" id="MobiDB-lite"/>
    </source>
</evidence>
<dbReference type="EMBL" id="ML735764">
    <property type="protein sequence ID" value="KAE8415610.1"/>
    <property type="molecule type" value="Genomic_DNA"/>
</dbReference>
<accession>A0ABQ6WF57</accession>
<keyword evidence="3" id="KW-1185">Reference proteome</keyword>
<sequence>MQAMSSASRHGRELTVIHSSTLTTSSCTRPSPALRHGCAPTLISRLPSCRAMEQL</sequence>
<feature type="compositionally biased region" description="Polar residues" evidence="1">
    <location>
        <begin position="17"/>
        <end position="29"/>
    </location>
</feature>
<feature type="region of interest" description="Disordered" evidence="1">
    <location>
        <begin position="1"/>
        <end position="33"/>
    </location>
</feature>
<gene>
    <name evidence="2" type="ORF">BDV36DRAFT_262445</name>
</gene>
<organism evidence="2 3">
    <name type="scientific">Aspergillus pseudocaelatus</name>
    <dbReference type="NCBI Taxonomy" id="1825620"/>
    <lineage>
        <taxon>Eukaryota</taxon>
        <taxon>Fungi</taxon>
        <taxon>Dikarya</taxon>
        <taxon>Ascomycota</taxon>
        <taxon>Pezizomycotina</taxon>
        <taxon>Eurotiomycetes</taxon>
        <taxon>Eurotiomycetidae</taxon>
        <taxon>Eurotiales</taxon>
        <taxon>Aspergillaceae</taxon>
        <taxon>Aspergillus</taxon>
        <taxon>Aspergillus subgen. Circumdati</taxon>
    </lineage>
</organism>
<evidence type="ECO:0000313" key="2">
    <source>
        <dbReference type="EMBL" id="KAE8415610.1"/>
    </source>
</evidence>
<evidence type="ECO:0000313" key="3">
    <source>
        <dbReference type="Proteomes" id="UP000325395"/>
    </source>
</evidence>
<name>A0ABQ6WF57_9EURO</name>
<dbReference type="Proteomes" id="UP000325395">
    <property type="component" value="Unassembled WGS sequence"/>
</dbReference>
<reference evidence="2 3" key="1">
    <citation type="submission" date="2019-04" db="EMBL/GenBank/DDBJ databases">
        <authorList>
            <consortium name="DOE Joint Genome Institute"/>
            <person name="Mondo S."/>
            <person name="Kjaerbolling I."/>
            <person name="Vesth T."/>
            <person name="Frisvad J.C."/>
            <person name="Nybo J.L."/>
            <person name="Theobald S."/>
            <person name="Kildgaard S."/>
            <person name="Isbrandt T."/>
            <person name="Kuo A."/>
            <person name="Sato A."/>
            <person name="Lyhne E.K."/>
            <person name="Kogle M.E."/>
            <person name="Wiebenga A."/>
            <person name="Kun R.S."/>
            <person name="Lubbers R.J."/>
            <person name="Makela M.R."/>
            <person name="Barry K."/>
            <person name="Chovatia M."/>
            <person name="Clum A."/>
            <person name="Daum C."/>
            <person name="Haridas S."/>
            <person name="He G."/>
            <person name="LaButti K."/>
            <person name="Lipzen A."/>
            <person name="Riley R."/>
            <person name="Salamov A."/>
            <person name="Simmons B.A."/>
            <person name="Magnuson J.K."/>
            <person name="Henrissat B."/>
            <person name="Mortensen U.H."/>
            <person name="Larsen T.O."/>
            <person name="Devries R.P."/>
            <person name="Grigoriev I.V."/>
            <person name="Machida M."/>
            <person name="Baker S.E."/>
            <person name="Andersen M.R."/>
            <person name="Cantor M.N."/>
            <person name="Hua S.X."/>
        </authorList>
    </citation>
    <scope>NUCLEOTIDE SEQUENCE [LARGE SCALE GENOMIC DNA]</scope>
    <source>
        <strain evidence="2 3">CBS 117616</strain>
    </source>
</reference>